<accession>A0ABX2T832</accession>
<dbReference type="Proteomes" id="UP000584642">
    <property type="component" value="Unassembled WGS sequence"/>
</dbReference>
<organism evidence="1 2">
    <name type="scientific">Azospirillum oleiclasticum</name>
    <dbReference type="NCBI Taxonomy" id="2735135"/>
    <lineage>
        <taxon>Bacteria</taxon>
        <taxon>Pseudomonadati</taxon>
        <taxon>Pseudomonadota</taxon>
        <taxon>Alphaproteobacteria</taxon>
        <taxon>Rhodospirillales</taxon>
        <taxon>Azospirillaceae</taxon>
        <taxon>Azospirillum</taxon>
    </lineage>
</organism>
<comment type="caution">
    <text evidence="1">The sequence shown here is derived from an EMBL/GenBank/DDBJ whole genome shotgun (WGS) entry which is preliminary data.</text>
</comment>
<evidence type="ECO:0000313" key="2">
    <source>
        <dbReference type="Proteomes" id="UP000584642"/>
    </source>
</evidence>
<dbReference type="RefSeq" id="WP_180281147.1">
    <property type="nucleotide sequence ID" value="NZ_JABFDB010000002.1"/>
</dbReference>
<gene>
    <name evidence="1" type="ORF">HND93_06735</name>
</gene>
<keyword evidence="2" id="KW-1185">Reference proteome</keyword>
<evidence type="ECO:0000313" key="1">
    <source>
        <dbReference type="EMBL" id="NYZ19401.1"/>
    </source>
</evidence>
<name>A0ABX2T832_9PROT</name>
<reference evidence="1 2" key="1">
    <citation type="submission" date="2020-05" db="EMBL/GenBank/DDBJ databases">
        <title>Azospirillum oleiclasticum sp. nov, a nitrogen-fixing and heavy crude oil-emulsifying bacterium isolated from the crude oil of Yumen Oilfield.</title>
        <authorList>
            <person name="Wu D."/>
            <person name="Cai M."/>
            <person name="Zhang X."/>
        </authorList>
    </citation>
    <scope>NUCLEOTIDE SEQUENCE [LARGE SCALE GENOMIC DNA]</scope>
    <source>
        <strain evidence="1 2">ROY-1-1-2</strain>
    </source>
</reference>
<dbReference type="EMBL" id="JABFDB010000002">
    <property type="protein sequence ID" value="NYZ19401.1"/>
    <property type="molecule type" value="Genomic_DNA"/>
</dbReference>
<proteinExistence type="predicted"/>
<protein>
    <submittedName>
        <fullName evidence="1">Uncharacterized protein</fullName>
    </submittedName>
</protein>
<sequence>MGIDERRLGDRILNALELAIEQENLEVAELLARALEEALTGFGGPGAIDRRELPDAMLAAFDGLDRLRRRTLAG</sequence>